<keyword evidence="1" id="KW-1133">Transmembrane helix</keyword>
<dbReference type="PATRIC" id="fig|449.7.peg.289"/>
<organism evidence="2 3">
    <name type="scientific">Legionella hackeliae</name>
    <dbReference type="NCBI Taxonomy" id="449"/>
    <lineage>
        <taxon>Bacteria</taxon>
        <taxon>Pseudomonadati</taxon>
        <taxon>Pseudomonadota</taxon>
        <taxon>Gammaproteobacteria</taxon>
        <taxon>Legionellales</taxon>
        <taxon>Legionellaceae</taxon>
        <taxon>Legionella</taxon>
    </lineage>
</organism>
<dbReference type="GO" id="GO:0043683">
    <property type="term" value="P:type IV pilus assembly"/>
    <property type="evidence" value="ECO:0007669"/>
    <property type="project" value="InterPro"/>
</dbReference>
<dbReference type="HOGENOM" id="CLU_102444_1_0_6"/>
<evidence type="ECO:0000313" key="3">
    <source>
        <dbReference type="Proteomes" id="UP000032803"/>
    </source>
</evidence>
<dbReference type="InterPro" id="IPR007445">
    <property type="entry name" value="PilO"/>
</dbReference>
<reference evidence="3" key="1">
    <citation type="submission" date="2014-09" db="EMBL/GenBank/DDBJ databases">
        <authorList>
            <person name="Gomez-Valero L."/>
        </authorList>
    </citation>
    <scope>NUCLEOTIDE SEQUENCE [LARGE SCALE GENOMIC DNA]</scope>
    <source>
        <strain evidence="3">ATCC35250</strain>
    </source>
</reference>
<dbReference type="EMBL" id="LN681225">
    <property type="protein sequence ID" value="CEK11192.1"/>
    <property type="molecule type" value="Genomic_DNA"/>
</dbReference>
<dbReference type="AlphaFoldDB" id="A0A0A8UVU3"/>
<proteinExistence type="predicted"/>
<dbReference type="RefSeq" id="WP_052673676.1">
    <property type="nucleotide sequence ID" value="NZ_LN681225.1"/>
</dbReference>
<evidence type="ECO:0000256" key="1">
    <source>
        <dbReference type="SAM" id="Phobius"/>
    </source>
</evidence>
<dbReference type="OrthoDB" id="9802133at2"/>
<sequence>MIQINKKESKAIKTDKLVQWLVTYKFISTTFIAILIFTINYLLFFKETKAQYEMLIEQEIRLKESFEKKQVIAATIDDYNKKKEIFNKEFNKVLKLFPKKKNVSALTENIFKLARANKLAVNFFAPMHEVKREFYVELPIQLAVTGQYEQLATFLSRVEYLPYLITFGDFKVSKIVSKSAKDLSNKLLMKVTFKVITHL</sequence>
<protein>
    <recommendedName>
        <fullName evidence="4">Pilus assembly protein PilO</fullName>
    </recommendedName>
</protein>
<accession>A0A0A8UVU3</accession>
<name>A0A0A8UVU3_LEGHA</name>
<evidence type="ECO:0008006" key="4">
    <source>
        <dbReference type="Google" id="ProtNLM"/>
    </source>
</evidence>
<keyword evidence="1" id="KW-0472">Membrane</keyword>
<dbReference type="PANTHER" id="PTHR39555">
    <property type="entry name" value="FIMBRIAL ASSEMBLY PROTEIN PILO-LIKE PROTEIN-RELATED"/>
    <property type="match status" value="1"/>
</dbReference>
<keyword evidence="1" id="KW-0812">Transmembrane</keyword>
<dbReference type="KEGG" id="lha:LHA_2169"/>
<keyword evidence="3" id="KW-1185">Reference proteome</keyword>
<evidence type="ECO:0000313" key="2">
    <source>
        <dbReference type="EMBL" id="CEK11192.1"/>
    </source>
</evidence>
<gene>
    <name evidence="2" type="ORF">LHA_2169</name>
</gene>
<dbReference type="Gene3D" id="3.30.70.60">
    <property type="match status" value="1"/>
</dbReference>
<dbReference type="GO" id="GO:0043107">
    <property type="term" value="P:type IV pilus-dependent motility"/>
    <property type="evidence" value="ECO:0007669"/>
    <property type="project" value="InterPro"/>
</dbReference>
<dbReference type="STRING" id="449.LHA_2169"/>
<dbReference type="Pfam" id="PF04350">
    <property type="entry name" value="PilO"/>
    <property type="match status" value="1"/>
</dbReference>
<dbReference type="Proteomes" id="UP000032803">
    <property type="component" value="Chromosome I"/>
</dbReference>
<feature type="transmembrane region" description="Helical" evidence="1">
    <location>
        <begin position="21"/>
        <end position="44"/>
    </location>
</feature>
<dbReference type="InterPro" id="IPR014717">
    <property type="entry name" value="Transl_elong_EF1B/ribsomal_bS6"/>
</dbReference>
<dbReference type="PANTHER" id="PTHR39555:SF1">
    <property type="entry name" value="TYPE IV PILUS INNER MEMBRANE COMPONENT PILO"/>
    <property type="match status" value="1"/>
</dbReference>